<reference evidence="4" key="1">
    <citation type="journal article" date="2020" name="ISME J.">
        <title>Gammaproteobacteria mediating utilization of methyl-, sulfur- and petroleum organic compounds in deep ocean hydrothermal plumes.</title>
        <authorList>
            <person name="Zhou Z."/>
            <person name="Liu Y."/>
            <person name="Pan J."/>
            <person name="Cron B.R."/>
            <person name="Toner B.M."/>
            <person name="Anantharaman K."/>
            <person name="Breier J.A."/>
            <person name="Dick G.J."/>
            <person name="Li M."/>
        </authorList>
    </citation>
    <scope>NUCLEOTIDE SEQUENCE</scope>
    <source>
        <strain evidence="4">SZUA-1501</strain>
    </source>
</reference>
<evidence type="ECO:0000313" key="4">
    <source>
        <dbReference type="EMBL" id="HIP98229.1"/>
    </source>
</evidence>
<dbReference type="InterPro" id="IPR016163">
    <property type="entry name" value="Ald_DH_C"/>
</dbReference>
<evidence type="ECO:0000256" key="2">
    <source>
        <dbReference type="ARBA" id="ARBA00023002"/>
    </source>
</evidence>
<dbReference type="FunFam" id="3.40.605.10:FF:000007">
    <property type="entry name" value="NAD/NADP-dependent betaine aldehyde dehydrogenase"/>
    <property type="match status" value="1"/>
</dbReference>
<dbReference type="CDD" id="cd07149">
    <property type="entry name" value="ALDH_y4uC"/>
    <property type="match status" value="1"/>
</dbReference>
<comment type="similarity">
    <text evidence="1">Belongs to the aldehyde dehydrogenase family.</text>
</comment>
<dbReference type="InterPro" id="IPR015590">
    <property type="entry name" value="Aldehyde_DH_dom"/>
</dbReference>
<dbReference type="Gene3D" id="3.40.309.10">
    <property type="entry name" value="Aldehyde Dehydrogenase, Chain A, domain 2"/>
    <property type="match status" value="1"/>
</dbReference>
<evidence type="ECO:0000313" key="5">
    <source>
        <dbReference type="Proteomes" id="UP000606463"/>
    </source>
</evidence>
<dbReference type="InterPro" id="IPR016161">
    <property type="entry name" value="Ald_DH/histidinol_DH"/>
</dbReference>
<keyword evidence="2" id="KW-0560">Oxidoreductase</keyword>
<protein>
    <submittedName>
        <fullName evidence="4">Aldehyde dehydrogenase family protein</fullName>
    </submittedName>
</protein>
<feature type="domain" description="Aldehyde dehydrogenase" evidence="3">
    <location>
        <begin position="20"/>
        <end position="473"/>
    </location>
</feature>
<dbReference type="AlphaFoldDB" id="A0A9D1CF34"/>
<comment type="caution">
    <text evidence="4">The sequence shown here is derived from an EMBL/GenBank/DDBJ whole genome shotgun (WGS) entry which is preliminary data.</text>
</comment>
<dbReference type="Pfam" id="PF00171">
    <property type="entry name" value="Aldedh"/>
    <property type="match status" value="1"/>
</dbReference>
<dbReference type="Gene3D" id="3.40.605.10">
    <property type="entry name" value="Aldehyde Dehydrogenase, Chain A, domain 1"/>
    <property type="match status" value="1"/>
</dbReference>
<gene>
    <name evidence="4" type="ORF">EYH37_02525</name>
</gene>
<dbReference type="GO" id="GO:0008911">
    <property type="term" value="F:lactaldehyde dehydrogenase (NAD+) activity"/>
    <property type="evidence" value="ECO:0007669"/>
    <property type="project" value="TreeGrafter"/>
</dbReference>
<dbReference type="PANTHER" id="PTHR42991">
    <property type="entry name" value="ALDEHYDE DEHYDROGENASE"/>
    <property type="match status" value="1"/>
</dbReference>
<accession>A0A9D1CF34</accession>
<sequence length="479" mass="52660">MGKLIKKPLYIGGETVWKEPTLDVVYPYKRQKVGEVPLATPEDIKRAIDLAVEGQREIASLSAYERSKILYRAYELLKERAEEFAKIITLEVGKTIREARTEVIRAQQTLLLSAEEAKRIYGETIPYDAVPNGINKVGFYIRVPVGIVAAITPFNFPLNLTMHKVAPALAAGNAVVVKPSERTPLSAAMLAEILYEAGIPKKALSVVYGYAEVGKALTTDERVRVVSFTGSRKVGDIIARQVGIKKLVLELGSNSALIVDKDADLKKAAKKAVQGGFALAGQVCISVQRVFAHGEIFDQFVNLVVEEVKKLKVGDPMDETTDVGPMISPQDVERIKTWIEEAVKDGAKVVYGGKPLSETVFEPTVMTHVPRRSRVCAEEAFAPIIFVNPYKTTEEALDWVNDSDYGLQIGVYTNNLKTAWEFIQKAQVGGVIINDIPTFRADNMPYGGVKYSGIGREGPKFAILEDYTEIKAVAIDLTP</sequence>
<dbReference type="PANTHER" id="PTHR42991:SF1">
    <property type="entry name" value="ALDEHYDE DEHYDROGENASE"/>
    <property type="match status" value="1"/>
</dbReference>
<dbReference type="InterPro" id="IPR016162">
    <property type="entry name" value="Ald_DH_N"/>
</dbReference>
<name>A0A9D1CF34_AQUAO</name>
<proteinExistence type="inferred from homology"/>
<organism evidence="4 5">
    <name type="scientific">Aquifex aeolicus</name>
    <dbReference type="NCBI Taxonomy" id="63363"/>
    <lineage>
        <taxon>Bacteria</taxon>
        <taxon>Pseudomonadati</taxon>
        <taxon>Aquificota</taxon>
        <taxon>Aquificia</taxon>
        <taxon>Aquificales</taxon>
        <taxon>Aquificaceae</taxon>
        <taxon>Aquifex</taxon>
    </lineage>
</organism>
<dbReference type="FunFam" id="3.40.309.10:FF:000009">
    <property type="entry name" value="Aldehyde dehydrogenase A"/>
    <property type="match status" value="1"/>
</dbReference>
<dbReference type="Proteomes" id="UP000606463">
    <property type="component" value="Unassembled WGS sequence"/>
</dbReference>
<dbReference type="InterPro" id="IPR051020">
    <property type="entry name" value="ALDH-related_metabolic_enz"/>
</dbReference>
<evidence type="ECO:0000259" key="3">
    <source>
        <dbReference type="Pfam" id="PF00171"/>
    </source>
</evidence>
<evidence type="ECO:0000256" key="1">
    <source>
        <dbReference type="ARBA" id="ARBA00009986"/>
    </source>
</evidence>
<dbReference type="SUPFAM" id="SSF53720">
    <property type="entry name" value="ALDH-like"/>
    <property type="match status" value="1"/>
</dbReference>
<dbReference type="EMBL" id="DQVE01000026">
    <property type="protein sequence ID" value="HIP98229.1"/>
    <property type="molecule type" value="Genomic_DNA"/>
</dbReference>